<evidence type="ECO:0000313" key="2">
    <source>
        <dbReference type="Proteomes" id="UP000662259"/>
    </source>
</evidence>
<organism evidence="1 2">
    <name type="scientific">Rhizobium leguminosarum bv. viciae</name>
    <dbReference type="NCBI Taxonomy" id="387"/>
    <lineage>
        <taxon>Bacteria</taxon>
        <taxon>Pseudomonadati</taxon>
        <taxon>Pseudomonadota</taxon>
        <taxon>Alphaproteobacteria</taxon>
        <taxon>Hyphomicrobiales</taxon>
        <taxon>Rhizobiaceae</taxon>
        <taxon>Rhizobium/Agrobacterium group</taxon>
        <taxon>Rhizobium</taxon>
    </lineage>
</organism>
<accession>A0A8I2KH94</accession>
<protein>
    <submittedName>
        <fullName evidence="1">Uncharacterized protein</fullName>
    </submittedName>
</protein>
<reference evidence="1" key="1">
    <citation type="submission" date="2019-10" db="EMBL/GenBank/DDBJ databases">
        <title>Rhizobium leguminosarum symbiovar viciae collection.</title>
        <authorList>
            <person name="Boivin S."/>
            <person name="Lepetit M."/>
        </authorList>
    </citation>
    <scope>NUCLEOTIDE SEQUENCE</scope>
    <source>
        <strain evidence="1">L143</strain>
    </source>
</reference>
<sequence>MRKVAVVCFALSLLMRWGRGLSLNRVGTYTFGAAQRHRPEKPRGHARRKRRAKACRAKVCNGFALTTCVKTKF</sequence>
<dbReference type="AlphaFoldDB" id="A0A8I2KH94"/>
<gene>
    <name evidence="1" type="ORF">GFL91_22610</name>
</gene>
<proteinExistence type="predicted"/>
<comment type="caution">
    <text evidence="1">The sequence shown here is derived from an EMBL/GenBank/DDBJ whole genome shotgun (WGS) entry which is preliminary data.</text>
</comment>
<evidence type="ECO:0000313" key="1">
    <source>
        <dbReference type="EMBL" id="NKM47712.1"/>
    </source>
</evidence>
<dbReference type="EMBL" id="WIEZ01000013">
    <property type="protein sequence ID" value="NKM47712.1"/>
    <property type="molecule type" value="Genomic_DNA"/>
</dbReference>
<dbReference type="Proteomes" id="UP000662259">
    <property type="component" value="Unassembled WGS sequence"/>
</dbReference>
<name>A0A8I2KH94_RHILV</name>